<dbReference type="PANTHER" id="PTHR23226:SF416">
    <property type="entry name" value="FI01424P"/>
    <property type="match status" value="1"/>
</dbReference>
<evidence type="ECO:0000256" key="6">
    <source>
        <dbReference type="ARBA" id="ARBA00022833"/>
    </source>
</evidence>
<dbReference type="EMBL" id="KV965226">
    <property type="protein sequence ID" value="PIO15915.1"/>
    <property type="molecule type" value="Genomic_DNA"/>
</dbReference>
<evidence type="ECO:0000256" key="10">
    <source>
        <dbReference type="ARBA" id="ARBA00023242"/>
    </source>
</evidence>
<dbReference type="GO" id="GO:0008270">
    <property type="term" value="F:zinc ion binding"/>
    <property type="evidence" value="ECO:0007669"/>
    <property type="project" value="UniProtKB-KW"/>
</dbReference>
<accession>A0A2G9QK55</accession>
<feature type="compositionally biased region" description="Basic and acidic residues" evidence="12">
    <location>
        <begin position="137"/>
        <end position="150"/>
    </location>
</feature>
<evidence type="ECO:0000256" key="4">
    <source>
        <dbReference type="ARBA" id="ARBA00022737"/>
    </source>
</evidence>
<feature type="domain" description="C2H2-type" evidence="13">
    <location>
        <begin position="338"/>
        <end position="365"/>
    </location>
</feature>
<keyword evidence="6" id="KW-0862">Zinc</keyword>
<comment type="similarity">
    <text evidence="2">Belongs to the krueppel C2H2-type zinc-finger protein family.</text>
</comment>
<dbReference type="Gene3D" id="3.30.160.60">
    <property type="entry name" value="Classic Zinc Finger"/>
    <property type="match status" value="6"/>
</dbReference>
<evidence type="ECO:0000259" key="13">
    <source>
        <dbReference type="PROSITE" id="PS50157"/>
    </source>
</evidence>
<gene>
    <name evidence="14" type="ORF">AB205_0048380</name>
</gene>
<evidence type="ECO:0000256" key="2">
    <source>
        <dbReference type="ARBA" id="ARBA00006991"/>
    </source>
</evidence>
<keyword evidence="4" id="KW-0677">Repeat</keyword>
<keyword evidence="5 11" id="KW-0863">Zinc-finger</keyword>
<feature type="region of interest" description="Disordered" evidence="12">
    <location>
        <begin position="111"/>
        <end position="150"/>
    </location>
</feature>
<keyword evidence="15" id="KW-1185">Reference proteome</keyword>
<feature type="domain" description="C2H2-type" evidence="13">
    <location>
        <begin position="422"/>
        <end position="449"/>
    </location>
</feature>
<evidence type="ECO:0000256" key="7">
    <source>
        <dbReference type="ARBA" id="ARBA00023015"/>
    </source>
</evidence>
<evidence type="ECO:0000256" key="8">
    <source>
        <dbReference type="ARBA" id="ARBA00023125"/>
    </source>
</evidence>
<dbReference type="GO" id="GO:0005634">
    <property type="term" value="C:nucleus"/>
    <property type="evidence" value="ECO:0007669"/>
    <property type="project" value="UniProtKB-SubCell"/>
</dbReference>
<dbReference type="GO" id="GO:0000981">
    <property type="term" value="F:DNA-binding transcription factor activity, RNA polymerase II-specific"/>
    <property type="evidence" value="ECO:0007669"/>
    <property type="project" value="TreeGrafter"/>
</dbReference>
<dbReference type="SMART" id="SM00355">
    <property type="entry name" value="ZnF_C2H2"/>
    <property type="match status" value="6"/>
</dbReference>
<feature type="domain" description="C2H2-type" evidence="13">
    <location>
        <begin position="450"/>
        <end position="477"/>
    </location>
</feature>
<dbReference type="FunFam" id="3.30.160.60:FF:002343">
    <property type="entry name" value="Zinc finger protein 33A"/>
    <property type="match status" value="3"/>
</dbReference>
<keyword evidence="3" id="KW-0479">Metal-binding</keyword>
<name>A0A2G9QK55_AQUCT</name>
<dbReference type="InterPro" id="IPR036236">
    <property type="entry name" value="Znf_C2H2_sf"/>
</dbReference>
<dbReference type="PANTHER" id="PTHR23226">
    <property type="entry name" value="ZINC FINGER AND SCAN DOMAIN-CONTAINING"/>
    <property type="match status" value="1"/>
</dbReference>
<dbReference type="AlphaFoldDB" id="A0A2G9QK55"/>
<proteinExistence type="inferred from homology"/>
<dbReference type="OrthoDB" id="654211at2759"/>
<evidence type="ECO:0000256" key="1">
    <source>
        <dbReference type="ARBA" id="ARBA00004123"/>
    </source>
</evidence>
<comment type="subcellular location">
    <subcellularLocation>
        <location evidence="1">Nucleus</location>
    </subcellularLocation>
</comment>
<protein>
    <recommendedName>
        <fullName evidence="13">C2H2-type domain-containing protein</fullName>
    </recommendedName>
</protein>
<evidence type="ECO:0000313" key="14">
    <source>
        <dbReference type="EMBL" id="PIO15915.1"/>
    </source>
</evidence>
<keyword evidence="10" id="KW-0539">Nucleus</keyword>
<dbReference type="GO" id="GO:0000978">
    <property type="term" value="F:RNA polymerase II cis-regulatory region sequence-specific DNA binding"/>
    <property type="evidence" value="ECO:0007669"/>
    <property type="project" value="TreeGrafter"/>
</dbReference>
<keyword evidence="7" id="KW-0805">Transcription regulation</keyword>
<evidence type="ECO:0000313" key="15">
    <source>
        <dbReference type="Proteomes" id="UP000228934"/>
    </source>
</evidence>
<organism evidence="14 15">
    <name type="scientific">Aquarana catesbeiana</name>
    <name type="common">American bullfrog</name>
    <name type="synonym">Rana catesbeiana</name>
    <dbReference type="NCBI Taxonomy" id="8400"/>
    <lineage>
        <taxon>Eukaryota</taxon>
        <taxon>Metazoa</taxon>
        <taxon>Chordata</taxon>
        <taxon>Craniata</taxon>
        <taxon>Vertebrata</taxon>
        <taxon>Euteleostomi</taxon>
        <taxon>Amphibia</taxon>
        <taxon>Batrachia</taxon>
        <taxon>Anura</taxon>
        <taxon>Neobatrachia</taxon>
        <taxon>Ranoidea</taxon>
        <taxon>Ranidae</taxon>
        <taxon>Aquarana</taxon>
    </lineage>
</organism>
<keyword evidence="8" id="KW-0238">DNA-binding</keyword>
<evidence type="ECO:0000256" key="5">
    <source>
        <dbReference type="ARBA" id="ARBA00022771"/>
    </source>
</evidence>
<dbReference type="FunFam" id="3.30.160.60:FF:000812">
    <property type="entry name" value="zinc finger protein 23 isoform X2"/>
    <property type="match status" value="1"/>
</dbReference>
<dbReference type="Pfam" id="PF00096">
    <property type="entry name" value="zf-C2H2"/>
    <property type="match status" value="6"/>
</dbReference>
<reference evidence="15" key="1">
    <citation type="journal article" date="2017" name="Nat. Commun.">
        <title>The North American bullfrog draft genome provides insight into hormonal regulation of long noncoding RNA.</title>
        <authorList>
            <person name="Hammond S.A."/>
            <person name="Warren R.L."/>
            <person name="Vandervalk B.P."/>
            <person name="Kucuk E."/>
            <person name="Khan H."/>
            <person name="Gibb E.A."/>
            <person name="Pandoh P."/>
            <person name="Kirk H."/>
            <person name="Zhao Y."/>
            <person name="Jones M."/>
            <person name="Mungall A.J."/>
            <person name="Coope R."/>
            <person name="Pleasance S."/>
            <person name="Moore R.A."/>
            <person name="Holt R.A."/>
            <person name="Round J.M."/>
            <person name="Ohora S."/>
            <person name="Walle B.V."/>
            <person name="Veldhoen N."/>
            <person name="Helbing C.C."/>
            <person name="Birol I."/>
        </authorList>
    </citation>
    <scope>NUCLEOTIDE SEQUENCE [LARGE SCALE GENOMIC DNA]</scope>
</reference>
<dbReference type="InterPro" id="IPR013087">
    <property type="entry name" value="Znf_C2H2_type"/>
</dbReference>
<feature type="domain" description="C2H2-type" evidence="13">
    <location>
        <begin position="310"/>
        <end position="337"/>
    </location>
</feature>
<keyword evidence="9" id="KW-0804">Transcription</keyword>
<dbReference type="PROSITE" id="PS50157">
    <property type="entry name" value="ZINC_FINGER_C2H2_2"/>
    <property type="match status" value="6"/>
</dbReference>
<sequence length="491" mass="55646">MEGRRKRSPIVVEPAVSVKMEEDLGEVSERILRLTLEIIYTVTGEDCMIVKKSGDDHVLEVFSRNQSRFMDPPLIHKRNNEWRILELTNRIIELLTGQVPADFTDKRLHRHGGNHHCERSQGFRLSGPCPNRKLHSPTKEEGAPDKGTHRRALDKWTQTNTALKINSAPNEDGNFTKCSAPAEHSPFRTSCIKEEIVLGEEESLTNGSTPPANAQIDYIITYIKEEDESCDEETLSDPFSAREYTSICKRGGEQNMTVMYTDSDKRGDNPASTSHRQFLEDAELMHSFAECEKCFTCNKHQRIHIREKPFACSTCGKFFTTNSNLVAHQRIHTGEKPFSCSECGKCFTSSSDLVKHKIIHTGEKPFPCSSCGKCFTNKSNLIKHQRIHTGERPYSCPDCGKRFTSTSHLVTHRRTHTGEKPYPCPSCGKFFSNKSHLVEHQRIHTGERPFPCPECGKCFTQKSNLNNHLRIHSRGKTVSSLGEPETRSDIN</sequence>
<evidence type="ECO:0000256" key="9">
    <source>
        <dbReference type="ARBA" id="ARBA00023163"/>
    </source>
</evidence>
<evidence type="ECO:0000256" key="12">
    <source>
        <dbReference type="SAM" id="MobiDB-lite"/>
    </source>
</evidence>
<feature type="domain" description="C2H2-type" evidence="13">
    <location>
        <begin position="394"/>
        <end position="421"/>
    </location>
</feature>
<dbReference type="FunFam" id="3.30.160.60:FF:000519">
    <property type="entry name" value="Zinc finger protein 470"/>
    <property type="match status" value="1"/>
</dbReference>
<dbReference type="PROSITE" id="PS00028">
    <property type="entry name" value="ZINC_FINGER_C2H2_1"/>
    <property type="match status" value="6"/>
</dbReference>
<feature type="domain" description="C2H2-type" evidence="13">
    <location>
        <begin position="366"/>
        <end position="393"/>
    </location>
</feature>
<dbReference type="Proteomes" id="UP000228934">
    <property type="component" value="Unassembled WGS sequence"/>
</dbReference>
<evidence type="ECO:0000256" key="11">
    <source>
        <dbReference type="PROSITE-ProRule" id="PRU00042"/>
    </source>
</evidence>
<evidence type="ECO:0000256" key="3">
    <source>
        <dbReference type="ARBA" id="ARBA00022723"/>
    </source>
</evidence>
<dbReference type="FunFam" id="3.30.160.60:FF:000710">
    <property type="entry name" value="Zinc finger protein 768"/>
    <property type="match status" value="1"/>
</dbReference>
<dbReference type="SUPFAM" id="SSF57667">
    <property type="entry name" value="beta-beta-alpha zinc fingers"/>
    <property type="match status" value="4"/>
</dbReference>